<feature type="transmembrane region" description="Helical" evidence="4">
    <location>
        <begin position="100"/>
        <end position="122"/>
    </location>
</feature>
<evidence type="ECO:0000313" key="6">
    <source>
        <dbReference type="Proteomes" id="UP000094165"/>
    </source>
</evidence>
<feature type="transmembrane region" description="Helical" evidence="4">
    <location>
        <begin position="278"/>
        <end position="300"/>
    </location>
</feature>
<dbReference type="GO" id="GO:0022857">
    <property type="term" value="F:transmembrane transporter activity"/>
    <property type="evidence" value="ECO:0007669"/>
    <property type="project" value="InterPro"/>
</dbReference>
<feature type="transmembrane region" description="Helical" evidence="4">
    <location>
        <begin position="241"/>
        <end position="258"/>
    </location>
</feature>
<dbReference type="InterPro" id="IPR053160">
    <property type="entry name" value="MFS_DHA3_Transporter"/>
</dbReference>
<dbReference type="CDD" id="cd06174">
    <property type="entry name" value="MFS"/>
    <property type="match status" value="1"/>
</dbReference>
<accession>A0A1E5D3Z0</accession>
<feature type="transmembrane region" description="Helical" evidence="4">
    <location>
        <begin position="12"/>
        <end position="36"/>
    </location>
</feature>
<feature type="transmembrane region" description="Helical" evidence="4">
    <location>
        <begin position="412"/>
        <end position="435"/>
    </location>
</feature>
<dbReference type="Pfam" id="PF07690">
    <property type="entry name" value="MFS_1"/>
    <property type="match status" value="1"/>
</dbReference>
<dbReference type="InterPro" id="IPR011701">
    <property type="entry name" value="MFS"/>
</dbReference>
<feature type="transmembrane region" description="Helical" evidence="4">
    <location>
        <begin position="42"/>
        <end position="63"/>
    </location>
</feature>
<feature type="transmembrane region" description="Helical" evidence="4">
    <location>
        <begin position="75"/>
        <end position="94"/>
    </location>
</feature>
<dbReference type="AlphaFoldDB" id="A0A1E5D3Z0"/>
<dbReference type="InterPro" id="IPR036259">
    <property type="entry name" value="MFS_trans_sf"/>
</dbReference>
<feature type="transmembrane region" description="Helical" evidence="4">
    <location>
        <begin position="312"/>
        <end position="332"/>
    </location>
</feature>
<evidence type="ECO:0000256" key="4">
    <source>
        <dbReference type="SAM" id="Phobius"/>
    </source>
</evidence>
<dbReference type="Proteomes" id="UP000094165">
    <property type="component" value="Unassembled WGS sequence"/>
</dbReference>
<reference evidence="5 6" key="1">
    <citation type="journal article" date="2012" name="Science">
        <title>Ecological populations of bacteria act as socially cohesive units of antibiotic production and resistance.</title>
        <authorList>
            <person name="Cordero O.X."/>
            <person name="Wildschutte H."/>
            <person name="Kirkup B."/>
            <person name="Proehl S."/>
            <person name="Ngo L."/>
            <person name="Hussain F."/>
            <person name="Le Roux F."/>
            <person name="Mincer T."/>
            <person name="Polz M.F."/>
        </authorList>
    </citation>
    <scope>NUCLEOTIDE SEQUENCE [LARGE SCALE GENOMIC DNA]</scope>
    <source>
        <strain evidence="5 6">FF-238</strain>
    </source>
</reference>
<dbReference type="RefSeq" id="WP_017054755.1">
    <property type="nucleotide sequence ID" value="NZ_AJYW02000051.1"/>
</dbReference>
<comment type="caution">
    <text evidence="5">The sequence shown here is derived from an EMBL/GenBank/DDBJ whole genome shotgun (WGS) entry which is preliminary data.</text>
</comment>
<protein>
    <submittedName>
        <fullName evidence="5">MFS transporter</fullName>
    </submittedName>
</protein>
<evidence type="ECO:0000256" key="2">
    <source>
        <dbReference type="ARBA" id="ARBA00022989"/>
    </source>
</evidence>
<evidence type="ECO:0000256" key="3">
    <source>
        <dbReference type="ARBA" id="ARBA00023136"/>
    </source>
</evidence>
<feature type="transmembrane region" description="Helical" evidence="4">
    <location>
        <begin position="370"/>
        <end position="392"/>
    </location>
</feature>
<keyword evidence="6" id="KW-1185">Reference proteome</keyword>
<feature type="transmembrane region" description="Helical" evidence="4">
    <location>
        <begin position="154"/>
        <end position="178"/>
    </location>
</feature>
<gene>
    <name evidence="5" type="ORF">A130_03305</name>
</gene>
<dbReference type="Gene3D" id="1.20.1250.20">
    <property type="entry name" value="MFS general substrate transporter like domains"/>
    <property type="match status" value="2"/>
</dbReference>
<proteinExistence type="predicted"/>
<organism evidence="5 6">
    <name type="scientific">Vibrio genomosp. F6 str. FF-238</name>
    <dbReference type="NCBI Taxonomy" id="1191298"/>
    <lineage>
        <taxon>Bacteria</taxon>
        <taxon>Pseudomonadati</taxon>
        <taxon>Pseudomonadota</taxon>
        <taxon>Gammaproteobacteria</taxon>
        <taxon>Vibrionales</taxon>
        <taxon>Vibrionaceae</taxon>
        <taxon>Vibrio</taxon>
    </lineage>
</organism>
<sequence length="449" mass="50995">MTVKEVLQIGNVRYFLMFRCSYFARFYYPVFTLLYLDYGLTLSQFAMLNVVWAATIVLAEVPSGAFADTLGRKKLVVLSSIVMFIEIAMIAFVPTGNPNLVFIVFLVNRVLSGLAMALASGADEALAYDTLKEQGKEEAWPQVLQIQIRIASTVGIFVTLLGAAMYDVNFMATVYSFLGLNEPEKTQDIMRIPVYATLFVAMLAFYAAINMKEDNKTLPIHHSKLATTIASLKLTLNTGKWVLSTPYVLFILLYYSLFEHTSRMFLTMNSQYYRAIDIPIIYFGLIGAGISVLQIVLAGQSRKLAERMDPKMFIFVMGLATMVTYYCISLGWSIYGVIPALVLIFIIMTMNIFISYHLNKKTESNNRATVLSFKGLMFNLGYGSIGILYAYYYKLLSQNYTEQEMEQNLDFLASLSSFFYYFTFLFVSISTLFYFKNKKEPIFQESSDN</sequence>
<evidence type="ECO:0000313" key="5">
    <source>
        <dbReference type="EMBL" id="OEE78285.1"/>
    </source>
</evidence>
<dbReference type="PANTHER" id="PTHR23530">
    <property type="entry name" value="TRANSPORT PROTEIN-RELATED"/>
    <property type="match status" value="1"/>
</dbReference>
<keyword evidence="1 4" id="KW-0812">Transmembrane</keyword>
<keyword evidence="3 4" id="KW-0472">Membrane</keyword>
<feature type="transmembrane region" description="Helical" evidence="4">
    <location>
        <begin position="338"/>
        <end position="358"/>
    </location>
</feature>
<dbReference type="SUPFAM" id="SSF103473">
    <property type="entry name" value="MFS general substrate transporter"/>
    <property type="match status" value="1"/>
</dbReference>
<dbReference type="PANTHER" id="PTHR23530:SF1">
    <property type="entry name" value="PERMEASE, MAJOR FACILITATOR SUPERFAMILY-RELATED"/>
    <property type="match status" value="1"/>
</dbReference>
<dbReference type="EMBL" id="AJYW02000051">
    <property type="protein sequence ID" value="OEE78285.1"/>
    <property type="molecule type" value="Genomic_DNA"/>
</dbReference>
<name>A0A1E5D3Z0_9VIBR</name>
<evidence type="ECO:0000256" key="1">
    <source>
        <dbReference type="ARBA" id="ARBA00022692"/>
    </source>
</evidence>
<keyword evidence="2 4" id="KW-1133">Transmembrane helix</keyword>
<feature type="transmembrane region" description="Helical" evidence="4">
    <location>
        <begin position="190"/>
        <end position="209"/>
    </location>
</feature>